<dbReference type="InterPro" id="IPR020891">
    <property type="entry name" value="UPF0758_CS"/>
</dbReference>
<protein>
    <submittedName>
        <fullName evidence="7">RadC-like JAB domain-containing protein</fullName>
    </submittedName>
</protein>
<name>A0A060I6C6_RHIET</name>
<evidence type="ECO:0000313" key="8">
    <source>
        <dbReference type="Proteomes" id="UP000027180"/>
    </source>
</evidence>
<proteinExistence type="predicted"/>
<evidence type="ECO:0000256" key="5">
    <source>
        <dbReference type="ARBA" id="ARBA00023049"/>
    </source>
</evidence>
<dbReference type="InterPro" id="IPR001405">
    <property type="entry name" value="UPF0758"/>
</dbReference>
<evidence type="ECO:0000313" key="7">
    <source>
        <dbReference type="EMBL" id="AIC27051.1"/>
    </source>
</evidence>
<dbReference type="Proteomes" id="UP000027180">
    <property type="component" value="Chromosome"/>
</dbReference>
<dbReference type="GO" id="GO:0046872">
    <property type="term" value="F:metal ion binding"/>
    <property type="evidence" value="ECO:0007669"/>
    <property type="project" value="UniProtKB-KW"/>
</dbReference>
<evidence type="ECO:0000256" key="1">
    <source>
        <dbReference type="ARBA" id="ARBA00022670"/>
    </source>
</evidence>
<organism evidence="7 8">
    <name type="scientific">Rhizobium etli bv. mimosae str. IE4771</name>
    <dbReference type="NCBI Taxonomy" id="1432050"/>
    <lineage>
        <taxon>Bacteria</taxon>
        <taxon>Pseudomonadati</taxon>
        <taxon>Pseudomonadota</taxon>
        <taxon>Alphaproteobacteria</taxon>
        <taxon>Hyphomicrobiales</taxon>
        <taxon>Rhizobiaceae</taxon>
        <taxon>Rhizobium/Agrobacterium group</taxon>
        <taxon>Rhizobium</taxon>
    </lineage>
</organism>
<evidence type="ECO:0000256" key="2">
    <source>
        <dbReference type="ARBA" id="ARBA00022723"/>
    </source>
</evidence>
<dbReference type="CDD" id="cd08071">
    <property type="entry name" value="MPN_DUF2466"/>
    <property type="match status" value="1"/>
</dbReference>
<dbReference type="InterPro" id="IPR037518">
    <property type="entry name" value="MPN"/>
</dbReference>
<keyword evidence="2" id="KW-0479">Metal-binding</keyword>
<dbReference type="SUPFAM" id="SSF102712">
    <property type="entry name" value="JAB1/MPN domain"/>
    <property type="match status" value="1"/>
</dbReference>
<keyword evidence="3" id="KW-0378">Hydrolase</keyword>
<keyword evidence="4" id="KW-0862">Zinc</keyword>
<sequence>MRDACGTFGGRLTEVIETTKQFEAEKHIRILFLDKRNVLIADEVQGRGTVDHTPVYPREVVKRALELSATAIILVHNHPSGDPTPSRADIDMTKVIIEAAKALDITVHDHIIIGKDGHVSLKGLKLI</sequence>
<dbReference type="GO" id="GO:0006508">
    <property type="term" value="P:proteolysis"/>
    <property type="evidence" value="ECO:0007669"/>
    <property type="project" value="UniProtKB-KW"/>
</dbReference>
<dbReference type="PANTHER" id="PTHR30471">
    <property type="entry name" value="DNA REPAIR PROTEIN RADC"/>
    <property type="match status" value="1"/>
</dbReference>
<dbReference type="PROSITE" id="PS50249">
    <property type="entry name" value="MPN"/>
    <property type="match status" value="1"/>
</dbReference>
<dbReference type="AlphaFoldDB" id="A0A060I6C6"/>
<dbReference type="KEGG" id="rei:IE4771_CH01934"/>
<dbReference type="PROSITE" id="PS01302">
    <property type="entry name" value="UPF0758"/>
    <property type="match status" value="1"/>
</dbReference>
<evidence type="ECO:0000256" key="4">
    <source>
        <dbReference type="ARBA" id="ARBA00022833"/>
    </source>
</evidence>
<evidence type="ECO:0000256" key="3">
    <source>
        <dbReference type="ARBA" id="ARBA00022801"/>
    </source>
</evidence>
<dbReference type="Gene3D" id="3.40.140.10">
    <property type="entry name" value="Cytidine Deaminase, domain 2"/>
    <property type="match status" value="1"/>
</dbReference>
<dbReference type="GO" id="GO:0008237">
    <property type="term" value="F:metallopeptidase activity"/>
    <property type="evidence" value="ECO:0007669"/>
    <property type="project" value="UniProtKB-KW"/>
</dbReference>
<dbReference type="Pfam" id="PF04002">
    <property type="entry name" value="RadC"/>
    <property type="match status" value="1"/>
</dbReference>
<evidence type="ECO:0000259" key="6">
    <source>
        <dbReference type="PROSITE" id="PS50249"/>
    </source>
</evidence>
<reference evidence="7 8" key="1">
    <citation type="submission" date="2013-12" db="EMBL/GenBank/DDBJ databases">
        <title>Complete genome sequence of Rhizobium etli bv. mimosae IE4771.</title>
        <authorList>
            <person name="Bustos P."/>
            <person name="Santamaria R.I."/>
            <person name="Lozano L."/>
            <person name="Ormeno-Orrillo E."/>
            <person name="Rogel M.A."/>
            <person name="Romero D."/>
            <person name="Cevallos M.A."/>
            <person name="Martinez-Romero E."/>
            <person name="Gonzalez V."/>
        </authorList>
    </citation>
    <scope>NUCLEOTIDE SEQUENCE [LARGE SCALE GENOMIC DNA]</scope>
    <source>
        <strain evidence="7 8">IE4771</strain>
    </source>
</reference>
<dbReference type="InterPro" id="IPR025657">
    <property type="entry name" value="RadC_JAB"/>
</dbReference>
<dbReference type="EMBL" id="CP006986">
    <property type="protein sequence ID" value="AIC27051.1"/>
    <property type="molecule type" value="Genomic_DNA"/>
</dbReference>
<gene>
    <name evidence="7" type="ORF">IE4771_CH01934</name>
</gene>
<dbReference type="HOGENOM" id="CLU_073529_3_2_5"/>
<feature type="domain" description="MPN" evidence="6">
    <location>
        <begin position="1"/>
        <end position="127"/>
    </location>
</feature>
<dbReference type="NCBIfam" id="TIGR00608">
    <property type="entry name" value="radc"/>
    <property type="match status" value="1"/>
</dbReference>
<keyword evidence="5" id="KW-0482">Metalloprotease</keyword>
<accession>A0A060I6C6</accession>
<dbReference type="PANTHER" id="PTHR30471:SF3">
    <property type="entry name" value="UPF0758 PROTEIN YEES-RELATED"/>
    <property type="match status" value="1"/>
</dbReference>
<keyword evidence="1" id="KW-0645">Protease</keyword>